<feature type="region of interest" description="Disordered" evidence="1">
    <location>
        <begin position="377"/>
        <end position="404"/>
    </location>
</feature>
<gene>
    <name evidence="2" type="ORF">CC86DRAFT_345531</name>
</gene>
<name>A0A6A7A8L4_9PLEO</name>
<evidence type="ECO:0000313" key="3">
    <source>
        <dbReference type="Proteomes" id="UP000799424"/>
    </source>
</evidence>
<dbReference type="AlphaFoldDB" id="A0A6A7A8L4"/>
<organism evidence="2 3">
    <name type="scientific">Ophiobolus disseminans</name>
    <dbReference type="NCBI Taxonomy" id="1469910"/>
    <lineage>
        <taxon>Eukaryota</taxon>
        <taxon>Fungi</taxon>
        <taxon>Dikarya</taxon>
        <taxon>Ascomycota</taxon>
        <taxon>Pezizomycotina</taxon>
        <taxon>Dothideomycetes</taxon>
        <taxon>Pleosporomycetidae</taxon>
        <taxon>Pleosporales</taxon>
        <taxon>Pleosporineae</taxon>
        <taxon>Phaeosphaeriaceae</taxon>
        <taxon>Ophiobolus</taxon>
    </lineage>
</organism>
<dbReference type="EMBL" id="MU006221">
    <property type="protein sequence ID" value="KAF2829078.1"/>
    <property type="molecule type" value="Genomic_DNA"/>
</dbReference>
<feature type="region of interest" description="Disordered" evidence="1">
    <location>
        <begin position="155"/>
        <end position="191"/>
    </location>
</feature>
<reference evidence="2" key="1">
    <citation type="journal article" date="2020" name="Stud. Mycol.">
        <title>101 Dothideomycetes genomes: a test case for predicting lifestyles and emergence of pathogens.</title>
        <authorList>
            <person name="Haridas S."/>
            <person name="Albert R."/>
            <person name="Binder M."/>
            <person name="Bloem J."/>
            <person name="Labutti K."/>
            <person name="Salamov A."/>
            <person name="Andreopoulos B."/>
            <person name="Baker S."/>
            <person name="Barry K."/>
            <person name="Bills G."/>
            <person name="Bluhm B."/>
            <person name="Cannon C."/>
            <person name="Castanera R."/>
            <person name="Culley D."/>
            <person name="Daum C."/>
            <person name="Ezra D."/>
            <person name="Gonzalez J."/>
            <person name="Henrissat B."/>
            <person name="Kuo A."/>
            <person name="Liang C."/>
            <person name="Lipzen A."/>
            <person name="Lutzoni F."/>
            <person name="Magnuson J."/>
            <person name="Mondo S."/>
            <person name="Nolan M."/>
            <person name="Ohm R."/>
            <person name="Pangilinan J."/>
            <person name="Park H.-J."/>
            <person name="Ramirez L."/>
            <person name="Alfaro M."/>
            <person name="Sun H."/>
            <person name="Tritt A."/>
            <person name="Yoshinaga Y."/>
            <person name="Zwiers L.-H."/>
            <person name="Turgeon B."/>
            <person name="Goodwin S."/>
            <person name="Spatafora J."/>
            <person name="Crous P."/>
            <person name="Grigoriev I."/>
        </authorList>
    </citation>
    <scope>NUCLEOTIDE SEQUENCE</scope>
    <source>
        <strain evidence="2">CBS 113818</strain>
    </source>
</reference>
<accession>A0A6A7A8L4</accession>
<keyword evidence="3" id="KW-1185">Reference proteome</keyword>
<evidence type="ECO:0000256" key="1">
    <source>
        <dbReference type="SAM" id="MobiDB-lite"/>
    </source>
</evidence>
<dbReference type="OrthoDB" id="3776883at2759"/>
<protein>
    <submittedName>
        <fullName evidence="2">Uncharacterized protein</fullName>
    </submittedName>
</protein>
<dbReference type="Proteomes" id="UP000799424">
    <property type="component" value="Unassembled WGS sequence"/>
</dbReference>
<evidence type="ECO:0000313" key="2">
    <source>
        <dbReference type="EMBL" id="KAF2829078.1"/>
    </source>
</evidence>
<sequence length="520" mass="59193">MALSEIRRRLDEDYDALHLLDALPSHKSMKWIPYSGGSPPEALVIGIEDSRHILAFLTQHGDKVREVRYSSTPINGPIIPSTTHSLAQHDVMVKPLIAPFKYNADVSKSCKRKSSILFKWYFMLRGLWVDGIPGDYTDYCSRFYDALRKIQVGQEAEKDRLEESPEPVEPRSPYGLRSAQPAEDAGSPDPATEAAVLEQLVTPVETPSTSDKGGVTDYDTLCQYLDGYNDLHLLDNIPDADRLGFADQDWLPEGQPKKLFIGRLLQSEDEIYAYMKPNRPVGGWHEIHFWVENPSRSLPTHLSCNTVVKHRILHPFNKTYPKDAHPVEQGDRARLTLMIKWYFIAAGIAKDVVLRETKAYPERLRSALEYIAARMGRSAAKPRERENSNMPSEPQAPPRVPSEQLFDESHIQSDLAATPQPDAPAPEPSATAPSPRGTKRTAEEEHWEEMARIIQEERTLTKQINNVDAELEILDIEKQNFMEEWENRQKEVMNRRMVIDGKRKFVRKQHSRQSMAAPEG</sequence>
<feature type="region of interest" description="Disordered" evidence="1">
    <location>
        <begin position="416"/>
        <end position="445"/>
    </location>
</feature>
<proteinExistence type="predicted"/>